<dbReference type="Pfam" id="PF00651">
    <property type="entry name" value="BTB"/>
    <property type="match status" value="1"/>
</dbReference>
<dbReference type="OrthoDB" id="1022638at2759"/>
<name>A0A6A6HX62_9PLEO</name>
<gene>
    <name evidence="2" type="ORF">BU26DRAFT_555695</name>
</gene>
<dbReference type="Proteomes" id="UP000800094">
    <property type="component" value="Unassembled WGS sequence"/>
</dbReference>
<sequence length="226" mass="25138">MSTRKDPGVLSEKLITYRGVIQIHVGEGEYRESFDVHEALITARSIFFKNALSGNWKEAQERVVNLPEDDPAIFAIYVHSIYNGELPTTPDSETLNLSPDWENRGICKFYVLAEKLQDIGAKNSAIDALIARSKVKDDHGVGRAPAPGSVKVIYNGTTAGSSARKLLVDFYAHRASLSYMAEAEAELPEDFKHDLLIKMFALRKPGLEDPTRATNTEYHEKNNNTG</sequence>
<dbReference type="PANTHER" id="PTHR47843">
    <property type="entry name" value="BTB DOMAIN-CONTAINING PROTEIN-RELATED"/>
    <property type="match status" value="1"/>
</dbReference>
<dbReference type="Gene3D" id="3.30.710.10">
    <property type="entry name" value="Potassium Channel Kv1.1, Chain A"/>
    <property type="match status" value="1"/>
</dbReference>
<accession>A0A6A6HX62</accession>
<protein>
    <recommendedName>
        <fullName evidence="1">BTB domain-containing protein</fullName>
    </recommendedName>
</protein>
<dbReference type="PANTHER" id="PTHR47843:SF2">
    <property type="entry name" value="BTB DOMAIN-CONTAINING PROTEIN"/>
    <property type="match status" value="1"/>
</dbReference>
<dbReference type="EMBL" id="ML987209">
    <property type="protein sequence ID" value="KAF2241960.1"/>
    <property type="molecule type" value="Genomic_DNA"/>
</dbReference>
<feature type="domain" description="BTB" evidence="1">
    <location>
        <begin position="19"/>
        <end position="90"/>
    </location>
</feature>
<evidence type="ECO:0000313" key="3">
    <source>
        <dbReference type="Proteomes" id="UP000800094"/>
    </source>
</evidence>
<dbReference type="AlphaFoldDB" id="A0A6A6HX62"/>
<dbReference type="InterPro" id="IPR000210">
    <property type="entry name" value="BTB/POZ_dom"/>
</dbReference>
<evidence type="ECO:0000313" key="2">
    <source>
        <dbReference type="EMBL" id="KAF2241960.1"/>
    </source>
</evidence>
<dbReference type="RefSeq" id="XP_033676964.1">
    <property type="nucleotide sequence ID" value="XM_033832337.1"/>
</dbReference>
<organism evidence="2 3">
    <name type="scientific">Trematosphaeria pertusa</name>
    <dbReference type="NCBI Taxonomy" id="390896"/>
    <lineage>
        <taxon>Eukaryota</taxon>
        <taxon>Fungi</taxon>
        <taxon>Dikarya</taxon>
        <taxon>Ascomycota</taxon>
        <taxon>Pezizomycotina</taxon>
        <taxon>Dothideomycetes</taxon>
        <taxon>Pleosporomycetidae</taxon>
        <taxon>Pleosporales</taxon>
        <taxon>Massarineae</taxon>
        <taxon>Trematosphaeriaceae</taxon>
        <taxon>Trematosphaeria</taxon>
    </lineage>
</organism>
<dbReference type="PROSITE" id="PS50097">
    <property type="entry name" value="BTB"/>
    <property type="match status" value="1"/>
</dbReference>
<keyword evidence="3" id="KW-1185">Reference proteome</keyword>
<dbReference type="InterPro" id="IPR011333">
    <property type="entry name" value="SKP1/BTB/POZ_sf"/>
</dbReference>
<dbReference type="GeneID" id="54585667"/>
<evidence type="ECO:0000259" key="1">
    <source>
        <dbReference type="PROSITE" id="PS50097"/>
    </source>
</evidence>
<proteinExistence type="predicted"/>
<reference evidence="2" key="1">
    <citation type="journal article" date="2020" name="Stud. Mycol.">
        <title>101 Dothideomycetes genomes: a test case for predicting lifestyles and emergence of pathogens.</title>
        <authorList>
            <person name="Haridas S."/>
            <person name="Albert R."/>
            <person name="Binder M."/>
            <person name="Bloem J."/>
            <person name="Labutti K."/>
            <person name="Salamov A."/>
            <person name="Andreopoulos B."/>
            <person name="Baker S."/>
            <person name="Barry K."/>
            <person name="Bills G."/>
            <person name="Bluhm B."/>
            <person name="Cannon C."/>
            <person name="Castanera R."/>
            <person name="Culley D."/>
            <person name="Daum C."/>
            <person name="Ezra D."/>
            <person name="Gonzalez J."/>
            <person name="Henrissat B."/>
            <person name="Kuo A."/>
            <person name="Liang C."/>
            <person name="Lipzen A."/>
            <person name="Lutzoni F."/>
            <person name="Magnuson J."/>
            <person name="Mondo S."/>
            <person name="Nolan M."/>
            <person name="Ohm R."/>
            <person name="Pangilinan J."/>
            <person name="Park H.-J."/>
            <person name="Ramirez L."/>
            <person name="Alfaro M."/>
            <person name="Sun H."/>
            <person name="Tritt A."/>
            <person name="Yoshinaga Y."/>
            <person name="Zwiers L.-H."/>
            <person name="Turgeon B."/>
            <person name="Goodwin S."/>
            <person name="Spatafora J."/>
            <person name="Crous P."/>
            <person name="Grigoriev I."/>
        </authorList>
    </citation>
    <scope>NUCLEOTIDE SEQUENCE</scope>
    <source>
        <strain evidence="2">CBS 122368</strain>
    </source>
</reference>
<dbReference type="CDD" id="cd18186">
    <property type="entry name" value="BTB_POZ_ZBTB_KLHL-like"/>
    <property type="match status" value="1"/>
</dbReference>
<dbReference type="SUPFAM" id="SSF54695">
    <property type="entry name" value="POZ domain"/>
    <property type="match status" value="1"/>
</dbReference>